<dbReference type="Proteomes" id="UP000214666">
    <property type="component" value="Chromosome"/>
</dbReference>
<protein>
    <recommendedName>
        <fullName evidence="3">Peptidase C51 domain-containing protein</fullName>
    </recommendedName>
</protein>
<organism evidence="1 2">
    <name type="scientific">Paenibacillus kribbensis</name>
    <dbReference type="NCBI Taxonomy" id="172713"/>
    <lineage>
        <taxon>Bacteria</taxon>
        <taxon>Bacillati</taxon>
        <taxon>Bacillota</taxon>
        <taxon>Bacilli</taxon>
        <taxon>Bacillales</taxon>
        <taxon>Paenibacillaceae</taxon>
        <taxon>Paenibacillus</taxon>
    </lineage>
</organism>
<dbReference type="Gene3D" id="3.90.1720.10">
    <property type="entry name" value="endopeptidase domain like (from Nostoc punctiforme)"/>
    <property type="match status" value="1"/>
</dbReference>
<name>A0A222WG28_9BACL</name>
<accession>A0A222WG28</accession>
<evidence type="ECO:0008006" key="3">
    <source>
        <dbReference type="Google" id="ProtNLM"/>
    </source>
</evidence>
<reference evidence="1 2" key="1">
    <citation type="submission" date="2017-03" db="EMBL/GenBank/DDBJ databases">
        <title>Complete genome sequence of Paenibacillus Kribbensis producing bioflocculants.</title>
        <authorList>
            <person name="Lee H.-G."/>
            <person name="Oh H.-M."/>
        </authorList>
    </citation>
    <scope>NUCLEOTIDE SEQUENCE [LARGE SCALE GENOMIC DNA]</scope>
    <source>
        <strain evidence="1 2">AM49</strain>
    </source>
</reference>
<keyword evidence="2" id="KW-1185">Reference proteome</keyword>
<gene>
    <name evidence="1" type="ORF">B4V02_00475</name>
</gene>
<dbReference type="OrthoDB" id="2087890at2"/>
<dbReference type="AlphaFoldDB" id="A0A222WG28"/>
<dbReference type="RefSeq" id="WP_094153367.1">
    <property type="nucleotide sequence ID" value="NZ_CP020028.1"/>
</dbReference>
<proteinExistence type="predicted"/>
<sequence>MARSASTYESVIDGFKVETNRKYSSVGGTKCNIFAQNVMSAMSADLPSGLANQMADALLGNKTPGWYSVTFQDAQKRANLGYPTVGIRKAEGHGHVVVVRPKGSSITILKEVQIAQAGTKNYNSNTINYSWVAADLPGVKFYTHD</sequence>
<evidence type="ECO:0000313" key="1">
    <source>
        <dbReference type="EMBL" id="ASR45287.1"/>
    </source>
</evidence>
<dbReference type="KEGG" id="pkb:B4V02_00475"/>
<evidence type="ECO:0000313" key="2">
    <source>
        <dbReference type="Proteomes" id="UP000214666"/>
    </source>
</evidence>
<dbReference type="EMBL" id="CP020028">
    <property type="protein sequence ID" value="ASR45287.1"/>
    <property type="molecule type" value="Genomic_DNA"/>
</dbReference>